<reference evidence="8 9" key="1">
    <citation type="submission" date="2018-08" db="EMBL/GenBank/DDBJ databases">
        <title>Isolation, diversity and antifungal activity of Actinobacteria from wheat.</title>
        <authorList>
            <person name="Han C."/>
        </authorList>
    </citation>
    <scope>NUCLEOTIDE SEQUENCE [LARGE SCALE GENOMIC DNA]</scope>
    <source>
        <strain evidence="8 9">NEAU-YY421</strain>
    </source>
</reference>
<dbReference type="InterPro" id="IPR051206">
    <property type="entry name" value="NAMLAA_amidase_2"/>
</dbReference>
<dbReference type="PANTHER" id="PTHR30417">
    <property type="entry name" value="N-ACETYLMURAMOYL-L-ALANINE AMIDASE AMID"/>
    <property type="match status" value="1"/>
</dbReference>
<feature type="signal peptide" evidence="6">
    <location>
        <begin position="1"/>
        <end position="33"/>
    </location>
</feature>
<comment type="caution">
    <text evidence="8">The sequence shown here is derived from an EMBL/GenBank/DDBJ whole genome shotgun (WGS) entry which is preliminary data.</text>
</comment>
<evidence type="ECO:0000256" key="3">
    <source>
        <dbReference type="ARBA" id="ARBA00011901"/>
    </source>
</evidence>
<keyword evidence="6" id="KW-0732">Signal</keyword>
<dbReference type="SUPFAM" id="SSF55846">
    <property type="entry name" value="N-acetylmuramoyl-L-alanine amidase-like"/>
    <property type="match status" value="1"/>
</dbReference>
<dbReference type="InterPro" id="IPR036365">
    <property type="entry name" value="PGBD-like_sf"/>
</dbReference>
<dbReference type="PANTHER" id="PTHR30417:SF1">
    <property type="entry name" value="N-ACETYLMURAMOYL-L-ALANINE AMIDASE AMID"/>
    <property type="match status" value="1"/>
</dbReference>
<sequence length="517" mass="54601">MLERIPPAARVRTSVLAAVVVSALSVTGLQASAAPERADAPMNRAFEQASDKYGVPRDLLTAVGYGETHLDDHDGRPSQARGYGVMHLVDNPSHRSLRQAAGITGRSTAELRRDTEANIEGGAAVLRAHADALGLDRAERGDINAWYPAVARYGNTEGATAKLYADTVYDFLAEGLTTTVDGEEITVDGRKVSPARGSLAKAEIDAQSEDYPPALWVPASTSNYASGRSATISQVVIHVTQGSYAGTISWFQNPEAETSSHYVVRSSDGEVTQMVRDADTAWHARSANASSLGIEHEGYVDDPSWFTNSMYRSSAALTKHLCERYGIPKDREHIVGHVEVPGNDHTDPGPHWNWEYYMELVGGDSGGGTPSDGLSFSSYETQRSGSTGAQVTAVQSLLSKHGYEAGAADGDFGPATLAAVQAFQQDVGLEADGVVGARTWTALLSAGSKPAVSKGSSGDAVKRVQRALTAALGSAVGIDGEFGDRTDTAVRSYQESRGLTVDGAVGDATWEALQAGR</sequence>
<dbReference type="OrthoDB" id="66275at2"/>
<accession>A0A372M274</accession>
<dbReference type="InterPro" id="IPR036505">
    <property type="entry name" value="Amidase/PGRP_sf"/>
</dbReference>
<dbReference type="SMART" id="SM00644">
    <property type="entry name" value="Ami_2"/>
    <property type="match status" value="1"/>
</dbReference>
<feature type="chain" id="PRO_5016639417" description="N-acetylmuramoyl-L-alanine amidase" evidence="6">
    <location>
        <begin position="34"/>
        <end position="517"/>
    </location>
</feature>
<dbReference type="Pfam" id="PF01471">
    <property type="entry name" value="PG_binding_1"/>
    <property type="match status" value="2"/>
</dbReference>
<dbReference type="InterPro" id="IPR036366">
    <property type="entry name" value="PGBDSf"/>
</dbReference>
<comment type="catalytic activity">
    <reaction evidence="1">
        <text>Hydrolyzes the link between N-acetylmuramoyl residues and L-amino acid residues in certain cell-wall glycopeptides.</text>
        <dbReference type="EC" id="3.5.1.28"/>
    </reaction>
</comment>
<dbReference type="AlphaFoldDB" id="A0A372M274"/>
<dbReference type="EMBL" id="QUAK01000118">
    <property type="protein sequence ID" value="RFU84573.1"/>
    <property type="molecule type" value="Genomic_DNA"/>
</dbReference>
<evidence type="ECO:0000256" key="5">
    <source>
        <dbReference type="ARBA" id="ARBA00023316"/>
    </source>
</evidence>
<name>A0A372M274_9ACTN</name>
<evidence type="ECO:0000256" key="2">
    <source>
        <dbReference type="ARBA" id="ARBA00007553"/>
    </source>
</evidence>
<dbReference type="SUPFAM" id="SSF53955">
    <property type="entry name" value="Lysozyme-like"/>
    <property type="match status" value="1"/>
</dbReference>
<dbReference type="EC" id="3.5.1.28" evidence="3"/>
<dbReference type="InterPro" id="IPR002502">
    <property type="entry name" value="Amidase_domain"/>
</dbReference>
<proteinExistence type="inferred from homology"/>
<keyword evidence="9" id="KW-1185">Reference proteome</keyword>
<keyword evidence="5" id="KW-0961">Cell wall biogenesis/degradation</keyword>
<dbReference type="CDD" id="cd06583">
    <property type="entry name" value="PGRP"/>
    <property type="match status" value="1"/>
</dbReference>
<dbReference type="Proteomes" id="UP000263094">
    <property type="component" value="Unassembled WGS sequence"/>
</dbReference>
<feature type="domain" description="N-acetylmuramoyl-L-alanine amidase" evidence="7">
    <location>
        <begin position="222"/>
        <end position="349"/>
    </location>
</feature>
<evidence type="ECO:0000256" key="6">
    <source>
        <dbReference type="SAM" id="SignalP"/>
    </source>
</evidence>
<gene>
    <name evidence="8" type="ORF">DY218_21775</name>
</gene>
<dbReference type="FunFam" id="3.40.80.10:FF:000006">
    <property type="entry name" value="N-acetylmuramoyl-L-alanine amidase"/>
    <property type="match status" value="1"/>
</dbReference>
<evidence type="ECO:0000313" key="8">
    <source>
        <dbReference type="EMBL" id="RFU84573.1"/>
    </source>
</evidence>
<dbReference type="Gene3D" id="3.40.80.10">
    <property type="entry name" value="Peptidoglycan recognition protein-like"/>
    <property type="match status" value="1"/>
</dbReference>
<dbReference type="GO" id="GO:0009253">
    <property type="term" value="P:peptidoglycan catabolic process"/>
    <property type="evidence" value="ECO:0007669"/>
    <property type="project" value="InterPro"/>
</dbReference>
<dbReference type="GO" id="GO:0071555">
    <property type="term" value="P:cell wall organization"/>
    <property type="evidence" value="ECO:0007669"/>
    <property type="project" value="UniProtKB-KW"/>
</dbReference>
<evidence type="ECO:0000313" key="9">
    <source>
        <dbReference type="Proteomes" id="UP000263094"/>
    </source>
</evidence>
<dbReference type="Pfam" id="PF01510">
    <property type="entry name" value="Amidase_2"/>
    <property type="match status" value="1"/>
</dbReference>
<evidence type="ECO:0000259" key="7">
    <source>
        <dbReference type="SMART" id="SM00644"/>
    </source>
</evidence>
<dbReference type="InterPro" id="IPR023346">
    <property type="entry name" value="Lysozyme-like_dom_sf"/>
</dbReference>
<dbReference type="Gene3D" id="1.10.530.10">
    <property type="match status" value="1"/>
</dbReference>
<keyword evidence="4" id="KW-0378">Hydrolase</keyword>
<protein>
    <recommendedName>
        <fullName evidence="3">N-acetylmuramoyl-L-alanine amidase</fullName>
        <ecNumber evidence="3">3.5.1.28</ecNumber>
    </recommendedName>
</protein>
<dbReference type="InterPro" id="IPR002477">
    <property type="entry name" value="Peptidoglycan-bd-like"/>
</dbReference>
<comment type="similarity">
    <text evidence="2">Belongs to the N-acetylmuramoyl-L-alanine amidase 2 family.</text>
</comment>
<dbReference type="RefSeq" id="WP_128557783.1">
    <property type="nucleotide sequence ID" value="NZ_QUAK01000118.1"/>
</dbReference>
<dbReference type="GO" id="GO:0008745">
    <property type="term" value="F:N-acetylmuramoyl-L-alanine amidase activity"/>
    <property type="evidence" value="ECO:0007669"/>
    <property type="project" value="UniProtKB-EC"/>
</dbReference>
<dbReference type="SUPFAM" id="SSF47090">
    <property type="entry name" value="PGBD-like"/>
    <property type="match status" value="2"/>
</dbReference>
<dbReference type="Gene3D" id="1.10.101.10">
    <property type="entry name" value="PGBD-like superfamily/PGBD"/>
    <property type="match status" value="2"/>
</dbReference>
<evidence type="ECO:0000256" key="4">
    <source>
        <dbReference type="ARBA" id="ARBA00022801"/>
    </source>
</evidence>
<organism evidence="8 9">
    <name type="scientific">Streptomyces triticagri</name>
    <dbReference type="NCBI Taxonomy" id="2293568"/>
    <lineage>
        <taxon>Bacteria</taxon>
        <taxon>Bacillati</taxon>
        <taxon>Actinomycetota</taxon>
        <taxon>Actinomycetes</taxon>
        <taxon>Kitasatosporales</taxon>
        <taxon>Streptomycetaceae</taxon>
        <taxon>Streptomyces</taxon>
    </lineage>
</organism>
<evidence type="ECO:0000256" key="1">
    <source>
        <dbReference type="ARBA" id="ARBA00001561"/>
    </source>
</evidence>
<dbReference type="GO" id="GO:0009254">
    <property type="term" value="P:peptidoglycan turnover"/>
    <property type="evidence" value="ECO:0007669"/>
    <property type="project" value="TreeGrafter"/>
</dbReference>